<reference evidence="1 2" key="1">
    <citation type="submission" date="2015-10" db="EMBL/GenBank/DDBJ databases">
        <title>Genome analyses suggest a sexual origin of heterokaryosis in a supposedly ancient asexual fungus.</title>
        <authorList>
            <person name="Ropars J."/>
            <person name="Sedzielewska K."/>
            <person name="Noel J."/>
            <person name="Charron P."/>
            <person name="Farinelli L."/>
            <person name="Marton T."/>
            <person name="Kruger M."/>
            <person name="Pelin A."/>
            <person name="Brachmann A."/>
            <person name="Corradi N."/>
        </authorList>
    </citation>
    <scope>NUCLEOTIDE SEQUENCE [LARGE SCALE GENOMIC DNA]</scope>
    <source>
        <strain evidence="1 2">A4</strain>
    </source>
</reference>
<organism evidence="1 2">
    <name type="scientific">Rhizophagus irregularis</name>
    <dbReference type="NCBI Taxonomy" id="588596"/>
    <lineage>
        <taxon>Eukaryota</taxon>
        <taxon>Fungi</taxon>
        <taxon>Fungi incertae sedis</taxon>
        <taxon>Mucoromycota</taxon>
        <taxon>Glomeromycotina</taxon>
        <taxon>Glomeromycetes</taxon>
        <taxon>Glomerales</taxon>
        <taxon>Glomeraceae</taxon>
        <taxon>Rhizophagus</taxon>
    </lineage>
</organism>
<gene>
    <name evidence="1" type="ORF">RhiirA4_469043</name>
</gene>
<keyword evidence="2" id="KW-1185">Reference proteome</keyword>
<dbReference type="EMBL" id="LLXI01001084">
    <property type="protein sequence ID" value="PKY51805.1"/>
    <property type="molecule type" value="Genomic_DNA"/>
</dbReference>
<comment type="caution">
    <text evidence="1">The sequence shown here is derived from an EMBL/GenBank/DDBJ whole genome shotgun (WGS) entry which is preliminary data.</text>
</comment>
<sequence length="224" mass="24971">MEPLYETTYYQDTPAEPAYLLDGDNFEVNQEQIELDKEGESNTNILTGLFLGNLDSIQYPLLSQPLELSVGAQFSSWEIAEHYIREYGRQKGFVGIDLGYGLGLGLGCGIGVKLGCGLGCRIKDQADQQDLNASHSYENINYNEMVYGRVYDVDDIKDPLVHHAFNEENEVSVKRMKHTNVSCEKGDIEVNGNTGGHECSICYKTAPKCPSKENVKYIALLNNI</sequence>
<dbReference type="VEuPathDB" id="FungiDB:FUN_006381"/>
<dbReference type="Proteomes" id="UP000234323">
    <property type="component" value="Unassembled WGS sequence"/>
</dbReference>
<dbReference type="VEuPathDB" id="FungiDB:RhiirFUN_014997"/>
<dbReference type="VEuPathDB" id="FungiDB:RhiirA1_474713"/>
<proteinExistence type="predicted"/>
<accession>A0A2I1GYV1</accession>
<protein>
    <submittedName>
        <fullName evidence="1">Uncharacterized protein</fullName>
    </submittedName>
</protein>
<evidence type="ECO:0000313" key="1">
    <source>
        <dbReference type="EMBL" id="PKY51805.1"/>
    </source>
</evidence>
<evidence type="ECO:0000313" key="2">
    <source>
        <dbReference type="Proteomes" id="UP000234323"/>
    </source>
</evidence>
<dbReference type="AlphaFoldDB" id="A0A2I1GYV1"/>
<name>A0A2I1GYV1_9GLOM</name>